<dbReference type="PROSITE" id="PS51352">
    <property type="entry name" value="THIOREDOXIN_2"/>
    <property type="match status" value="1"/>
</dbReference>
<dbReference type="GO" id="GO:0016209">
    <property type="term" value="F:antioxidant activity"/>
    <property type="evidence" value="ECO:0007669"/>
    <property type="project" value="InterPro"/>
</dbReference>
<reference evidence="6" key="1">
    <citation type="submission" date="2020-05" db="EMBL/GenBank/DDBJ databases">
        <authorList>
            <person name="Chiriac C."/>
            <person name="Salcher M."/>
            <person name="Ghai R."/>
            <person name="Kavagutti S V."/>
        </authorList>
    </citation>
    <scope>NUCLEOTIDE SEQUENCE</scope>
</reference>
<dbReference type="CDD" id="cd02966">
    <property type="entry name" value="TlpA_like_family"/>
    <property type="match status" value="1"/>
</dbReference>
<name>A0A6J7GN67_9ZZZZ</name>
<evidence type="ECO:0000256" key="4">
    <source>
        <dbReference type="ARBA" id="ARBA00023284"/>
    </source>
</evidence>
<evidence type="ECO:0000313" key="6">
    <source>
        <dbReference type="EMBL" id="CAB4909907.1"/>
    </source>
</evidence>
<dbReference type="Gene3D" id="3.40.30.10">
    <property type="entry name" value="Glutaredoxin"/>
    <property type="match status" value="1"/>
</dbReference>
<dbReference type="SUPFAM" id="SSF52833">
    <property type="entry name" value="Thioredoxin-like"/>
    <property type="match status" value="1"/>
</dbReference>
<dbReference type="Pfam" id="PF00578">
    <property type="entry name" value="AhpC-TSA"/>
    <property type="match status" value="1"/>
</dbReference>
<evidence type="ECO:0000259" key="5">
    <source>
        <dbReference type="PROSITE" id="PS51352"/>
    </source>
</evidence>
<evidence type="ECO:0000256" key="1">
    <source>
        <dbReference type="ARBA" id="ARBA00004196"/>
    </source>
</evidence>
<keyword evidence="2" id="KW-0201">Cytochrome c-type biogenesis</keyword>
<dbReference type="PANTHER" id="PTHR42852">
    <property type="entry name" value="THIOL:DISULFIDE INTERCHANGE PROTEIN DSBE"/>
    <property type="match status" value="1"/>
</dbReference>
<sequence>MRTRAIFAALLTSLVVVLSACGGGGASNATAGQGFVAGDGSIVLLDPDQRVTAPDFTGTTLTDESFALAEHRGEVIAINVWASWCGPCRAEAPALEAVWTQNRANGFLMLGLDTRDSLAAAQGFVRNYAITFPSVVDTDGQIQLLFAGSLPPQAIPSTVIVDKQGRVAARVLGPASQSTLQGLIDSLLAEPS</sequence>
<dbReference type="InterPro" id="IPR013766">
    <property type="entry name" value="Thioredoxin_domain"/>
</dbReference>
<dbReference type="GO" id="GO:0030313">
    <property type="term" value="C:cell envelope"/>
    <property type="evidence" value="ECO:0007669"/>
    <property type="project" value="UniProtKB-SubCell"/>
</dbReference>
<dbReference type="GO" id="GO:0017004">
    <property type="term" value="P:cytochrome complex assembly"/>
    <property type="evidence" value="ECO:0007669"/>
    <property type="project" value="UniProtKB-KW"/>
</dbReference>
<proteinExistence type="predicted"/>
<dbReference type="PROSITE" id="PS51257">
    <property type="entry name" value="PROKAR_LIPOPROTEIN"/>
    <property type="match status" value="1"/>
</dbReference>
<keyword evidence="4" id="KW-0676">Redox-active center</keyword>
<keyword evidence="3" id="KW-1015">Disulfide bond</keyword>
<dbReference type="PANTHER" id="PTHR42852:SF6">
    <property type="entry name" value="THIOL:DISULFIDE INTERCHANGE PROTEIN DSBE"/>
    <property type="match status" value="1"/>
</dbReference>
<feature type="domain" description="Thioredoxin" evidence="5">
    <location>
        <begin position="47"/>
        <end position="189"/>
    </location>
</feature>
<organism evidence="6">
    <name type="scientific">freshwater metagenome</name>
    <dbReference type="NCBI Taxonomy" id="449393"/>
    <lineage>
        <taxon>unclassified sequences</taxon>
        <taxon>metagenomes</taxon>
        <taxon>ecological metagenomes</taxon>
    </lineage>
</organism>
<dbReference type="GO" id="GO:0016491">
    <property type="term" value="F:oxidoreductase activity"/>
    <property type="evidence" value="ECO:0007669"/>
    <property type="project" value="InterPro"/>
</dbReference>
<evidence type="ECO:0000256" key="2">
    <source>
        <dbReference type="ARBA" id="ARBA00022748"/>
    </source>
</evidence>
<comment type="subcellular location">
    <subcellularLocation>
        <location evidence="1">Cell envelope</location>
    </subcellularLocation>
</comment>
<evidence type="ECO:0000256" key="3">
    <source>
        <dbReference type="ARBA" id="ARBA00023157"/>
    </source>
</evidence>
<gene>
    <name evidence="6" type="ORF">UFOPK3610_00716</name>
</gene>
<dbReference type="AlphaFoldDB" id="A0A6J7GN67"/>
<dbReference type="InterPro" id="IPR036249">
    <property type="entry name" value="Thioredoxin-like_sf"/>
</dbReference>
<protein>
    <submittedName>
        <fullName evidence="6">Unannotated protein</fullName>
    </submittedName>
</protein>
<dbReference type="InterPro" id="IPR050553">
    <property type="entry name" value="Thioredoxin_ResA/DsbE_sf"/>
</dbReference>
<dbReference type="EMBL" id="CAFBMR010000019">
    <property type="protein sequence ID" value="CAB4909907.1"/>
    <property type="molecule type" value="Genomic_DNA"/>
</dbReference>
<dbReference type="InterPro" id="IPR000866">
    <property type="entry name" value="AhpC/TSA"/>
</dbReference>
<accession>A0A6J7GN67</accession>